<proteinExistence type="predicted"/>
<evidence type="ECO:0000313" key="9">
    <source>
        <dbReference type="EMBL" id="NWK08772.1"/>
    </source>
</evidence>
<evidence type="ECO:0000313" key="17">
    <source>
        <dbReference type="Proteomes" id="UP000568446"/>
    </source>
</evidence>
<evidence type="ECO:0000313" key="2">
    <source>
        <dbReference type="EMBL" id="NWJ20451.1"/>
    </source>
</evidence>
<dbReference type="Proteomes" id="UP000559282">
    <property type="component" value="Unassembled WGS sequence"/>
</dbReference>
<gene>
    <name evidence="7" type="ORF">HX840_03190</name>
    <name evidence="8" type="ORF">HX847_05460</name>
    <name evidence="3" type="ORF">HX848_02830</name>
    <name evidence="4" type="ORF">HX850_01045</name>
    <name evidence="9" type="ORF">HX852_03150</name>
    <name evidence="10" type="ORF">HX853_02970</name>
    <name evidence="6" type="ORF">HX854_05115</name>
    <name evidence="5" type="ORF">HX858_00575</name>
    <name evidence="2" type="ORF">HX860_05220</name>
</gene>
<dbReference type="Proteomes" id="UP000563820">
    <property type="component" value="Unassembled WGS sequence"/>
</dbReference>
<dbReference type="AlphaFoldDB" id="A0A7K4MK02"/>
<evidence type="ECO:0000313" key="6">
    <source>
        <dbReference type="EMBL" id="NWJ84088.1"/>
    </source>
</evidence>
<evidence type="ECO:0000313" key="4">
    <source>
        <dbReference type="EMBL" id="NWJ29498.1"/>
    </source>
</evidence>
<name>A0A7K4MK02_9ARCH</name>
<dbReference type="Proteomes" id="UP000587702">
    <property type="component" value="Unassembled WGS sequence"/>
</dbReference>
<dbReference type="Proteomes" id="UP000520052">
    <property type="component" value="Unassembled WGS sequence"/>
</dbReference>
<dbReference type="EMBL" id="JACATG010000003">
    <property type="protein sequence ID" value="NWK13589.1"/>
    <property type="molecule type" value="Genomic_DNA"/>
</dbReference>
<dbReference type="Proteomes" id="UP000549797">
    <property type="component" value="Unassembled WGS sequence"/>
</dbReference>
<dbReference type="EMBL" id="JACATE010000003">
    <property type="protein sequence ID" value="NWJ28315.1"/>
    <property type="molecule type" value="Genomic_DNA"/>
</dbReference>
<keyword evidence="1" id="KW-1133">Transmembrane helix</keyword>
<dbReference type="EMBL" id="JACATC010000005">
    <property type="protein sequence ID" value="NWJ84088.1"/>
    <property type="molecule type" value="Genomic_DNA"/>
</dbReference>
<dbReference type="Proteomes" id="UP000575480">
    <property type="component" value="Unassembled WGS sequence"/>
</dbReference>
<organism evidence="4 17">
    <name type="scientific">Marine Group I thaumarchaeote</name>
    <dbReference type="NCBI Taxonomy" id="2511932"/>
    <lineage>
        <taxon>Archaea</taxon>
        <taxon>Nitrososphaerota</taxon>
        <taxon>Marine Group I</taxon>
    </lineage>
</organism>
<evidence type="ECO:0000313" key="14">
    <source>
        <dbReference type="Proteomes" id="UP000549797"/>
    </source>
</evidence>
<dbReference type="EMBL" id="JACATJ010000003">
    <property type="protein sequence ID" value="NWK08772.1"/>
    <property type="molecule type" value="Genomic_DNA"/>
</dbReference>
<evidence type="ECO:0000313" key="10">
    <source>
        <dbReference type="EMBL" id="NWK13589.1"/>
    </source>
</evidence>
<dbReference type="EMBL" id="JACATH010000001">
    <property type="protein sequence ID" value="NWJ56259.1"/>
    <property type="molecule type" value="Genomic_DNA"/>
</dbReference>
<dbReference type="Proteomes" id="UP000535457">
    <property type="component" value="Unassembled WGS sequence"/>
</dbReference>
<comment type="caution">
    <text evidence="4">The sequence shown here is derived from an EMBL/GenBank/DDBJ whole genome shotgun (WGS) entry which is preliminary data.</text>
</comment>
<keyword evidence="1" id="KW-0812">Transmembrane</keyword>
<evidence type="ECO:0000256" key="1">
    <source>
        <dbReference type="SAM" id="Phobius"/>
    </source>
</evidence>
<accession>A0A7K4MK02</accession>
<evidence type="ECO:0000313" key="7">
    <source>
        <dbReference type="EMBL" id="NWK00897.1"/>
    </source>
</evidence>
<dbReference type="Proteomes" id="UP000547822">
    <property type="component" value="Unassembled WGS sequence"/>
</dbReference>
<evidence type="ECO:0000313" key="5">
    <source>
        <dbReference type="EMBL" id="NWJ56259.1"/>
    </source>
</evidence>
<dbReference type="Proteomes" id="UP000568446">
    <property type="component" value="Unassembled WGS sequence"/>
</dbReference>
<keyword evidence="1" id="KW-0472">Membrane</keyword>
<protein>
    <submittedName>
        <fullName evidence="4">Uncharacterized protein</fullName>
    </submittedName>
</protein>
<evidence type="ECO:0000313" key="3">
    <source>
        <dbReference type="EMBL" id="NWJ28315.1"/>
    </source>
</evidence>
<reference evidence="11 12" key="1">
    <citation type="journal article" date="2019" name="Environ. Microbiol.">
        <title>Genomics insights into ecotype formation of ammonia-oxidizing archaea in the deep ocean.</title>
        <authorList>
            <person name="Wang Y."/>
            <person name="Huang J.M."/>
            <person name="Cui G.J."/>
            <person name="Nunoura T."/>
            <person name="Takaki Y."/>
            <person name="Li W.L."/>
            <person name="Li J."/>
            <person name="Gao Z.M."/>
            <person name="Takai K."/>
            <person name="Zhang A.Q."/>
            <person name="Stepanauskas R."/>
        </authorList>
    </citation>
    <scope>NUCLEOTIDE SEQUENCE [LARGE SCALE GENOMIC DNA]</scope>
    <source>
        <strain evidence="4 17">C4</strain>
        <strain evidence="9 14">D1a</strain>
        <strain evidence="2 19">L14</strain>
        <strain evidence="5 18">L15a</strain>
        <strain evidence="10 12">L19a</strain>
        <strain evidence="8 15">T1C4</strain>
        <strain evidence="3 16">T1L11</strain>
        <strain evidence="7 13">T1L9</strain>
        <strain evidence="6 11">T3L1</strain>
    </source>
</reference>
<evidence type="ECO:0000313" key="13">
    <source>
        <dbReference type="Proteomes" id="UP000547822"/>
    </source>
</evidence>
<dbReference type="EMBL" id="JACATK010000002">
    <property type="protein sequence ID" value="NWJ29498.1"/>
    <property type="molecule type" value="Genomic_DNA"/>
</dbReference>
<dbReference type="EMBL" id="JACATI010000005">
    <property type="protein sequence ID" value="NWJ20451.1"/>
    <property type="molecule type" value="Genomic_DNA"/>
</dbReference>
<reference evidence="4" key="2">
    <citation type="submission" date="2020-06" db="EMBL/GenBank/DDBJ databases">
        <authorList>
            <person name="Wang Y."/>
        </authorList>
    </citation>
    <scope>NUCLEOTIDE SEQUENCE</scope>
    <source>
        <strain evidence="4">C4</strain>
        <strain evidence="9">D1a</strain>
        <strain evidence="2">L14</strain>
        <strain evidence="5">L15a</strain>
        <strain evidence="10">L19a</strain>
        <strain evidence="8">T1C4</strain>
        <strain evidence="3">T1L11</strain>
        <strain evidence="7">T1L9</strain>
        <strain evidence="6">T3L1</strain>
    </source>
</reference>
<feature type="transmembrane region" description="Helical" evidence="1">
    <location>
        <begin position="30"/>
        <end position="50"/>
    </location>
</feature>
<evidence type="ECO:0000313" key="16">
    <source>
        <dbReference type="Proteomes" id="UP000563820"/>
    </source>
</evidence>
<dbReference type="EMBL" id="JACATD010000003">
    <property type="protein sequence ID" value="NWK00897.1"/>
    <property type="molecule type" value="Genomic_DNA"/>
</dbReference>
<sequence>MIPIVGIFLNILSSITGQLGPNYDPLFYDVMIYIFGTIMFTVFLLAMISFHLRVHGWAYKDNRERWVDELDRHFEREGIGLIPDNGKYW</sequence>
<evidence type="ECO:0000313" key="15">
    <source>
        <dbReference type="Proteomes" id="UP000559282"/>
    </source>
</evidence>
<evidence type="ECO:0000313" key="11">
    <source>
        <dbReference type="Proteomes" id="UP000520052"/>
    </source>
</evidence>
<evidence type="ECO:0000313" key="19">
    <source>
        <dbReference type="Proteomes" id="UP000587702"/>
    </source>
</evidence>
<evidence type="ECO:0000313" key="8">
    <source>
        <dbReference type="EMBL" id="NWK07842.1"/>
    </source>
</evidence>
<evidence type="ECO:0000313" key="12">
    <source>
        <dbReference type="Proteomes" id="UP000535457"/>
    </source>
</evidence>
<dbReference type="EMBL" id="JACATF010000021">
    <property type="protein sequence ID" value="NWK07842.1"/>
    <property type="molecule type" value="Genomic_DNA"/>
</dbReference>
<evidence type="ECO:0000313" key="18">
    <source>
        <dbReference type="Proteomes" id="UP000575480"/>
    </source>
</evidence>